<keyword evidence="10" id="KW-1185">Reference proteome</keyword>
<evidence type="ECO:0000256" key="1">
    <source>
        <dbReference type="ARBA" id="ARBA00012513"/>
    </source>
</evidence>
<dbReference type="Pfam" id="PF00069">
    <property type="entry name" value="Pkinase"/>
    <property type="match status" value="1"/>
</dbReference>
<keyword evidence="3" id="KW-0808">Transferase</keyword>
<dbReference type="InterPro" id="IPR011009">
    <property type="entry name" value="Kinase-like_dom_sf"/>
</dbReference>
<evidence type="ECO:0000256" key="7">
    <source>
        <dbReference type="PROSITE-ProRule" id="PRU10141"/>
    </source>
</evidence>
<evidence type="ECO:0000313" key="10">
    <source>
        <dbReference type="Proteomes" id="UP000433071"/>
    </source>
</evidence>
<evidence type="ECO:0000256" key="2">
    <source>
        <dbReference type="ARBA" id="ARBA00022527"/>
    </source>
</evidence>
<dbReference type="EC" id="2.7.11.1" evidence="1"/>
<dbReference type="AlphaFoldDB" id="A0A6I3M5E2"/>
<accession>A0A6I3M5E2</accession>
<keyword evidence="6 7" id="KW-0067">ATP-binding</keyword>
<dbReference type="Proteomes" id="UP000433071">
    <property type="component" value="Unassembled WGS sequence"/>
</dbReference>
<dbReference type="InterPro" id="IPR017441">
    <property type="entry name" value="Protein_kinase_ATP_BS"/>
</dbReference>
<evidence type="ECO:0000259" key="8">
    <source>
        <dbReference type="PROSITE" id="PS50011"/>
    </source>
</evidence>
<dbReference type="GO" id="GO:0005524">
    <property type="term" value="F:ATP binding"/>
    <property type="evidence" value="ECO:0007669"/>
    <property type="project" value="UniProtKB-UniRule"/>
</dbReference>
<gene>
    <name evidence="9" type="ORF">GJ743_15825</name>
</gene>
<keyword evidence="5 9" id="KW-0418">Kinase</keyword>
<dbReference type="SUPFAM" id="SSF56112">
    <property type="entry name" value="Protein kinase-like (PK-like)"/>
    <property type="match status" value="1"/>
</dbReference>
<reference evidence="9 10" key="1">
    <citation type="submission" date="2019-11" db="EMBL/GenBank/DDBJ databases">
        <title>Agromyces kandeliae sp. nov., isolated from mangrove soil.</title>
        <authorList>
            <person name="Wang R."/>
        </authorList>
    </citation>
    <scope>NUCLEOTIDE SEQUENCE [LARGE SCALE GENOMIC DNA]</scope>
    <source>
        <strain evidence="9 10">JCM 11433</strain>
    </source>
</reference>
<feature type="domain" description="Protein kinase" evidence="8">
    <location>
        <begin position="24"/>
        <end position="313"/>
    </location>
</feature>
<name>A0A6I3M5E2_9MICO</name>
<dbReference type="PROSITE" id="PS50011">
    <property type="entry name" value="PROTEIN_KINASE_DOM"/>
    <property type="match status" value="1"/>
</dbReference>
<dbReference type="InterPro" id="IPR000719">
    <property type="entry name" value="Prot_kinase_dom"/>
</dbReference>
<dbReference type="PANTHER" id="PTHR43289">
    <property type="entry name" value="MITOGEN-ACTIVATED PROTEIN KINASE KINASE KINASE 20-RELATED"/>
    <property type="match status" value="1"/>
</dbReference>
<evidence type="ECO:0000256" key="6">
    <source>
        <dbReference type="ARBA" id="ARBA00022840"/>
    </source>
</evidence>
<dbReference type="PANTHER" id="PTHR43289:SF6">
    <property type="entry name" value="SERINE_THREONINE-PROTEIN KINASE NEKL-3"/>
    <property type="match status" value="1"/>
</dbReference>
<dbReference type="GO" id="GO:0004674">
    <property type="term" value="F:protein serine/threonine kinase activity"/>
    <property type="evidence" value="ECO:0007669"/>
    <property type="project" value="UniProtKB-KW"/>
</dbReference>
<evidence type="ECO:0000256" key="3">
    <source>
        <dbReference type="ARBA" id="ARBA00022679"/>
    </source>
</evidence>
<evidence type="ECO:0000256" key="4">
    <source>
        <dbReference type="ARBA" id="ARBA00022741"/>
    </source>
</evidence>
<protein>
    <recommendedName>
        <fullName evidence="1">non-specific serine/threonine protein kinase</fullName>
        <ecNumber evidence="1">2.7.11.1</ecNumber>
    </recommendedName>
</protein>
<proteinExistence type="predicted"/>
<organism evidence="9 10">
    <name type="scientific">Agromyces bracchium</name>
    <dbReference type="NCBI Taxonomy" id="88376"/>
    <lineage>
        <taxon>Bacteria</taxon>
        <taxon>Bacillati</taxon>
        <taxon>Actinomycetota</taxon>
        <taxon>Actinomycetes</taxon>
        <taxon>Micrococcales</taxon>
        <taxon>Microbacteriaceae</taxon>
        <taxon>Agromyces</taxon>
    </lineage>
</organism>
<feature type="binding site" evidence="7">
    <location>
        <position position="53"/>
    </location>
    <ligand>
        <name>ATP</name>
        <dbReference type="ChEBI" id="CHEBI:30616"/>
    </ligand>
</feature>
<evidence type="ECO:0000313" key="9">
    <source>
        <dbReference type="EMBL" id="MTH69840.1"/>
    </source>
</evidence>
<dbReference type="SMART" id="SM00220">
    <property type="entry name" value="S_TKc"/>
    <property type="match status" value="1"/>
</dbReference>
<sequence>MTAGLNPTVAPWVAILTGQNFGPYTLERFLGAGTFGLVFEAVNHSTNGRFAVKVLIPGANAEAILDFQNEGILLQQLNSCEGVIGYVDGDVHHIDMCTGIAGVIVPMAVHYHVLTMASGSLDELISNPVARARLGWIEKLKIWRSAVKALHQMHLRAVAHRDLKSSNCLLMIRQNQTHARWADLGRAKDMRSPASRAPVEYLHGRGDMRFAPPEYLYLQGGSAAEDFIAADYYGLGSLLVELISGHPMSSLALGDIRAILTEAELDLIAGRRRDLSSLDLKFRKVIADLVEVLPRSIQVDVKVLLSTLCHPVAKARLTRSPYRRDRLNRDGLEWILRRVDILIKRLEIEHRAAARSNNRLEVSA</sequence>
<dbReference type="OrthoDB" id="9801841at2"/>
<evidence type="ECO:0000256" key="5">
    <source>
        <dbReference type="ARBA" id="ARBA00022777"/>
    </source>
</evidence>
<dbReference type="InterPro" id="IPR008271">
    <property type="entry name" value="Ser/Thr_kinase_AS"/>
</dbReference>
<dbReference type="PROSITE" id="PS00107">
    <property type="entry name" value="PROTEIN_KINASE_ATP"/>
    <property type="match status" value="1"/>
</dbReference>
<dbReference type="RefSeq" id="WP_155052872.1">
    <property type="nucleotide sequence ID" value="NZ_BAAAIB010000002.1"/>
</dbReference>
<dbReference type="Gene3D" id="1.10.510.10">
    <property type="entry name" value="Transferase(Phosphotransferase) domain 1"/>
    <property type="match status" value="1"/>
</dbReference>
<dbReference type="EMBL" id="WMLB01000037">
    <property type="protein sequence ID" value="MTH69840.1"/>
    <property type="molecule type" value="Genomic_DNA"/>
</dbReference>
<comment type="caution">
    <text evidence="9">The sequence shown here is derived from an EMBL/GenBank/DDBJ whole genome shotgun (WGS) entry which is preliminary data.</text>
</comment>
<keyword evidence="2" id="KW-0723">Serine/threonine-protein kinase</keyword>
<dbReference type="PROSITE" id="PS00108">
    <property type="entry name" value="PROTEIN_KINASE_ST"/>
    <property type="match status" value="1"/>
</dbReference>
<keyword evidence="4 7" id="KW-0547">Nucleotide-binding</keyword>